<comment type="caution">
    <text evidence="2">The sequence shown here is derived from an EMBL/GenBank/DDBJ whole genome shotgun (WGS) entry which is preliminary data.</text>
</comment>
<dbReference type="AlphaFoldDB" id="A0A8S4P3N9"/>
<reference evidence="2" key="1">
    <citation type="submission" date="2022-03" db="EMBL/GenBank/DDBJ databases">
        <authorList>
            <person name="Martin C."/>
        </authorList>
    </citation>
    <scope>NUCLEOTIDE SEQUENCE</scope>
</reference>
<sequence length="136" mass="16006">MCFMFHGGSVNNQRVFVVTENTRTQSLRVVQESFRERYPDRPPPARSTILRNVRKYQEAGTSLNLNKGNSGRRRTGRFEENVKRVRTRLVENPRDTSARRNGIGPQATFNRITRLDLRWHPYQMRVRHKLLPGDMP</sequence>
<name>A0A8S4P3N9_OWEFU</name>
<dbReference type="InterPro" id="IPR032135">
    <property type="entry name" value="DUF4817"/>
</dbReference>
<dbReference type="OrthoDB" id="7994596at2759"/>
<evidence type="ECO:0000313" key="2">
    <source>
        <dbReference type="EMBL" id="CAH1788902.1"/>
    </source>
</evidence>
<keyword evidence="3" id="KW-1185">Reference proteome</keyword>
<dbReference type="Pfam" id="PF16087">
    <property type="entry name" value="DUF4817"/>
    <property type="match status" value="1"/>
</dbReference>
<dbReference type="Proteomes" id="UP000749559">
    <property type="component" value="Unassembled WGS sequence"/>
</dbReference>
<feature type="domain" description="DUF4817" evidence="1">
    <location>
        <begin position="13"/>
        <end position="62"/>
    </location>
</feature>
<proteinExistence type="predicted"/>
<evidence type="ECO:0000259" key="1">
    <source>
        <dbReference type="Pfam" id="PF16087"/>
    </source>
</evidence>
<gene>
    <name evidence="2" type="ORF">OFUS_LOCUS14350</name>
</gene>
<organism evidence="2 3">
    <name type="scientific">Owenia fusiformis</name>
    <name type="common">Polychaete worm</name>
    <dbReference type="NCBI Taxonomy" id="6347"/>
    <lineage>
        <taxon>Eukaryota</taxon>
        <taxon>Metazoa</taxon>
        <taxon>Spiralia</taxon>
        <taxon>Lophotrochozoa</taxon>
        <taxon>Annelida</taxon>
        <taxon>Polychaeta</taxon>
        <taxon>Sedentaria</taxon>
        <taxon>Canalipalpata</taxon>
        <taxon>Sabellida</taxon>
        <taxon>Oweniida</taxon>
        <taxon>Oweniidae</taxon>
        <taxon>Owenia</taxon>
    </lineage>
</organism>
<evidence type="ECO:0000313" key="3">
    <source>
        <dbReference type="Proteomes" id="UP000749559"/>
    </source>
</evidence>
<accession>A0A8S4P3N9</accession>
<dbReference type="EMBL" id="CAIIXF020000007">
    <property type="protein sequence ID" value="CAH1788902.1"/>
    <property type="molecule type" value="Genomic_DNA"/>
</dbReference>
<protein>
    <recommendedName>
        <fullName evidence="1">DUF4817 domain-containing protein</fullName>
    </recommendedName>
</protein>